<sequence>MSELPVVIHVIAKLELGGAQRIAIETARRLKGYRNILVSGTGGMLDDEALSLKGVETHLLTSLKREIHPVLDFLAFLEIGKIISEELAMGRNVVVHSHGSKAGVLARLAGRAAGASAVIHTIHGFAFHDGQPTLVKMFYVLIERFCARFCDCLIAVSRSTVRKGLKERIGILRQYAVINPAILDEHLERKDFETRAKRKELGIEESSRVVGTVSCFKPQKAPLDFVEVAGIVHKAFPAVEFVMVGDGILMDEVRRAVSLKGLEGVFHLLGWREDVPEVVDVFDVFLLTSLWEGLPMVHAEAMCRSKPIVATRVDGTPEVIGEGVNGFLASPRDVKGLAEKVVKLLEDDQLRKKMGEAGKKMVSPRFTMDRLVSEVDSLYVRLLSS</sequence>
<dbReference type="SUPFAM" id="SSF53756">
    <property type="entry name" value="UDP-Glycosyltransferase/glycogen phosphorylase"/>
    <property type="match status" value="1"/>
</dbReference>
<dbReference type="Pfam" id="PF00534">
    <property type="entry name" value="Glycos_transf_1"/>
    <property type="match status" value="1"/>
</dbReference>
<evidence type="ECO:0000313" key="3">
    <source>
        <dbReference type="EMBL" id="TET46280.1"/>
    </source>
</evidence>
<proteinExistence type="predicted"/>
<evidence type="ECO:0000259" key="2">
    <source>
        <dbReference type="Pfam" id="PF13439"/>
    </source>
</evidence>
<dbReference type="AlphaFoldDB" id="A0A523UUX7"/>
<gene>
    <name evidence="3" type="ORF">E3J62_04705</name>
</gene>
<dbReference type="Pfam" id="PF13439">
    <property type="entry name" value="Glyco_transf_4"/>
    <property type="match status" value="1"/>
</dbReference>
<accession>A0A523UUX7</accession>
<dbReference type="Proteomes" id="UP000315525">
    <property type="component" value="Unassembled WGS sequence"/>
</dbReference>
<dbReference type="PANTHER" id="PTHR12526:SF630">
    <property type="entry name" value="GLYCOSYLTRANSFERASE"/>
    <property type="match status" value="1"/>
</dbReference>
<dbReference type="GO" id="GO:0016757">
    <property type="term" value="F:glycosyltransferase activity"/>
    <property type="evidence" value="ECO:0007669"/>
    <property type="project" value="InterPro"/>
</dbReference>
<dbReference type="InterPro" id="IPR001296">
    <property type="entry name" value="Glyco_trans_1"/>
</dbReference>
<organism evidence="3 4">
    <name type="scientific">candidate division TA06 bacterium</name>
    <dbReference type="NCBI Taxonomy" id="2250710"/>
    <lineage>
        <taxon>Bacteria</taxon>
        <taxon>Bacteria division TA06</taxon>
    </lineage>
</organism>
<dbReference type="Gene3D" id="3.40.50.2000">
    <property type="entry name" value="Glycogen Phosphorylase B"/>
    <property type="match status" value="2"/>
</dbReference>
<dbReference type="PANTHER" id="PTHR12526">
    <property type="entry name" value="GLYCOSYLTRANSFERASE"/>
    <property type="match status" value="1"/>
</dbReference>
<evidence type="ECO:0000313" key="4">
    <source>
        <dbReference type="Proteomes" id="UP000315525"/>
    </source>
</evidence>
<comment type="caution">
    <text evidence="3">The sequence shown here is derived from an EMBL/GenBank/DDBJ whole genome shotgun (WGS) entry which is preliminary data.</text>
</comment>
<protein>
    <submittedName>
        <fullName evidence="3">Glycosyltransferase family 1 protein</fullName>
    </submittedName>
</protein>
<dbReference type="EMBL" id="SOJN01000061">
    <property type="protein sequence ID" value="TET46280.1"/>
    <property type="molecule type" value="Genomic_DNA"/>
</dbReference>
<feature type="domain" description="Glycosyltransferase subfamily 4-like N-terminal" evidence="2">
    <location>
        <begin position="17"/>
        <end position="172"/>
    </location>
</feature>
<evidence type="ECO:0000259" key="1">
    <source>
        <dbReference type="Pfam" id="PF00534"/>
    </source>
</evidence>
<reference evidence="3 4" key="1">
    <citation type="submission" date="2019-03" db="EMBL/GenBank/DDBJ databases">
        <title>Metabolic potential of uncultured bacteria and archaea associated with petroleum seepage in deep-sea sediments.</title>
        <authorList>
            <person name="Dong X."/>
            <person name="Hubert C."/>
        </authorList>
    </citation>
    <scope>NUCLEOTIDE SEQUENCE [LARGE SCALE GENOMIC DNA]</scope>
    <source>
        <strain evidence="3">E44_bin18</strain>
    </source>
</reference>
<name>A0A523UUX7_UNCT6</name>
<keyword evidence="3" id="KW-0808">Transferase</keyword>
<feature type="domain" description="Glycosyl transferase family 1" evidence="1">
    <location>
        <begin position="195"/>
        <end position="361"/>
    </location>
</feature>
<dbReference type="InterPro" id="IPR028098">
    <property type="entry name" value="Glyco_trans_4-like_N"/>
</dbReference>